<evidence type="ECO:0000256" key="2">
    <source>
        <dbReference type="SAM" id="SignalP"/>
    </source>
</evidence>
<comment type="caution">
    <text evidence="3">The sequence shown here is derived from an EMBL/GenBank/DDBJ whole genome shotgun (WGS) entry which is preliminary data.</text>
</comment>
<dbReference type="Pfam" id="PF10972">
    <property type="entry name" value="CsiV"/>
    <property type="match status" value="1"/>
</dbReference>
<evidence type="ECO:0000313" key="3">
    <source>
        <dbReference type="EMBL" id="PWK42172.1"/>
    </source>
</evidence>
<dbReference type="OrthoDB" id="5566524at2"/>
<feature type="region of interest" description="Disordered" evidence="1">
    <location>
        <begin position="188"/>
        <end position="265"/>
    </location>
</feature>
<feature type="region of interest" description="Disordered" evidence="1">
    <location>
        <begin position="92"/>
        <end position="123"/>
    </location>
</feature>
<feature type="signal peptide" evidence="2">
    <location>
        <begin position="1"/>
        <end position="27"/>
    </location>
</feature>
<sequence>MRYPLVLPLISSLFVTGVSLNAASAEAEAQRWFDIEVVVFKHKRGNLEEELWPSKNAIQYPENLKDIVTEQLFPTPDGMLSQSAYKALIEQQSQDAQDNNQETNRNKTASSDLAADNNDSASTENQAMLLKPFSVLDEQELKLTDIAESLSRSSYYEPLAHIGWRQPVNDKQQAEWVRIVGGKNYQESFEHSGKSRTEEQTLNKMGLGRKAPQKDIFGNTYDNSTPDVSTSNNATNSNVNNNVYSDTQQGTQQSSSLAVSDDPLFRNHPPVYTPVPEVDGAIQIYLGRYLHINTQMYYRHPGKEELDISALNSTISSSLLNMTEDGVIKQDYQSDFNWSFQTDNWFEQEKQTATVDKLLNYTLQQSRRVRSEETHYFDHPLFGIIIQIRPFEIDDEKSDDLDSNATGR</sequence>
<feature type="compositionally biased region" description="Low complexity" evidence="1">
    <location>
        <begin position="228"/>
        <end position="256"/>
    </location>
</feature>
<feature type="compositionally biased region" description="Basic and acidic residues" evidence="1">
    <location>
        <begin position="188"/>
        <end position="201"/>
    </location>
</feature>
<evidence type="ECO:0000313" key="4">
    <source>
        <dbReference type="Proteomes" id="UP000245790"/>
    </source>
</evidence>
<protein>
    <submittedName>
        <fullName evidence="3">Peptidoglycan-binding protein CsiV</fullName>
    </submittedName>
</protein>
<gene>
    <name evidence="3" type="ORF">C8D97_1195</name>
</gene>
<feature type="chain" id="PRO_5016432564" evidence="2">
    <location>
        <begin position="28"/>
        <end position="408"/>
    </location>
</feature>
<keyword evidence="2" id="KW-0732">Signal</keyword>
<keyword evidence="4" id="KW-1185">Reference proteome</keyword>
<proteinExistence type="predicted"/>
<name>A0A316F872_9GAMM</name>
<reference evidence="3 4" key="1">
    <citation type="submission" date="2018-05" db="EMBL/GenBank/DDBJ databases">
        <title>Genomic Encyclopedia of Type Strains, Phase IV (KMG-IV): sequencing the most valuable type-strain genomes for metagenomic binning, comparative biology and taxonomic classification.</title>
        <authorList>
            <person name="Goeker M."/>
        </authorList>
    </citation>
    <scope>NUCLEOTIDE SEQUENCE [LARGE SCALE GENOMIC DNA]</scope>
    <source>
        <strain evidence="3 4">DSM 25350</strain>
    </source>
</reference>
<accession>A0A316F872</accession>
<dbReference type="Proteomes" id="UP000245790">
    <property type="component" value="Unassembled WGS sequence"/>
</dbReference>
<dbReference type="RefSeq" id="WP_109765131.1">
    <property type="nucleotide sequence ID" value="NZ_QGGU01000019.1"/>
</dbReference>
<dbReference type="EMBL" id="QGGU01000019">
    <property type="protein sequence ID" value="PWK42172.1"/>
    <property type="molecule type" value="Genomic_DNA"/>
</dbReference>
<evidence type="ECO:0000256" key="1">
    <source>
        <dbReference type="SAM" id="MobiDB-lite"/>
    </source>
</evidence>
<dbReference type="AlphaFoldDB" id="A0A316F872"/>
<organism evidence="3 4">
    <name type="scientific">Pleionea mediterranea</name>
    <dbReference type="NCBI Taxonomy" id="523701"/>
    <lineage>
        <taxon>Bacteria</taxon>
        <taxon>Pseudomonadati</taxon>
        <taxon>Pseudomonadota</taxon>
        <taxon>Gammaproteobacteria</taxon>
        <taxon>Oceanospirillales</taxon>
        <taxon>Pleioneaceae</taxon>
        <taxon>Pleionea</taxon>
    </lineage>
</organism>
<dbReference type="InterPro" id="IPR021241">
    <property type="entry name" value="CsiV"/>
</dbReference>